<dbReference type="InterPro" id="IPR046158">
    <property type="entry name" value="DUF6160"/>
</dbReference>
<evidence type="ECO:0000259" key="1">
    <source>
        <dbReference type="Pfam" id="PF19657"/>
    </source>
</evidence>
<dbReference type="EMBL" id="FOYV01000007">
    <property type="protein sequence ID" value="SFR62003.1"/>
    <property type="molecule type" value="Genomic_DNA"/>
</dbReference>
<organism evidence="2 3">
    <name type="scientific">Marinobacter gudaonensis</name>
    <dbReference type="NCBI Taxonomy" id="375760"/>
    <lineage>
        <taxon>Bacteria</taxon>
        <taxon>Pseudomonadati</taxon>
        <taxon>Pseudomonadota</taxon>
        <taxon>Gammaproteobacteria</taxon>
        <taxon>Pseudomonadales</taxon>
        <taxon>Marinobacteraceae</taxon>
        <taxon>Marinobacter</taxon>
    </lineage>
</organism>
<dbReference type="Pfam" id="PF19657">
    <property type="entry name" value="DUF6160"/>
    <property type="match status" value="1"/>
</dbReference>
<dbReference type="AlphaFoldDB" id="A0A1I6I5M5"/>
<name>A0A1I6I5M5_9GAMM</name>
<reference evidence="3" key="1">
    <citation type="submission" date="2016-10" db="EMBL/GenBank/DDBJ databases">
        <authorList>
            <person name="Varghese N."/>
            <person name="Submissions S."/>
        </authorList>
    </citation>
    <scope>NUCLEOTIDE SEQUENCE [LARGE SCALE GENOMIC DNA]</scope>
    <source>
        <strain evidence="3">CGMCC 1.6294</strain>
    </source>
</reference>
<dbReference type="Proteomes" id="UP000199290">
    <property type="component" value="Unassembled WGS sequence"/>
</dbReference>
<feature type="domain" description="DUF6160" evidence="1">
    <location>
        <begin position="19"/>
        <end position="94"/>
    </location>
</feature>
<protein>
    <recommendedName>
        <fullName evidence="1">DUF6160 domain-containing protein</fullName>
    </recommendedName>
</protein>
<evidence type="ECO:0000313" key="2">
    <source>
        <dbReference type="EMBL" id="SFR62003.1"/>
    </source>
</evidence>
<proteinExistence type="predicted"/>
<keyword evidence="3" id="KW-1185">Reference proteome</keyword>
<evidence type="ECO:0000313" key="3">
    <source>
        <dbReference type="Proteomes" id="UP000199290"/>
    </source>
</evidence>
<accession>A0A1I6I5M5</accession>
<dbReference type="STRING" id="375760.SAMN04488073_3498"/>
<gene>
    <name evidence="2" type="ORF">SAMN04488073_3498</name>
</gene>
<dbReference type="OrthoDB" id="6731175at2"/>
<dbReference type="RefSeq" id="WP_091992449.1">
    <property type="nucleotide sequence ID" value="NZ_FOYV01000007.1"/>
</dbReference>
<sequence>MPDSRKFLQAIVALAGGVGCLFMAGGASAELKQLDDRAMAGISGQSGLTIELDLKAQARSIAYVDDGNALYLEDFRIGSAVDPDKAAAHRIKIDIQDDASLNLDYLVEDRRIEFGDIRLAGAPGLSMGGFFFDHSLDGYLNIRQGGAVGGAGYTFDSAYTMTGGRLGYRTNGNEFFLDDITMSVEALGVTLDVVDEALVLEAPRVMADWQVGAIRYSSNPRNHGVSMDVDSGLLLPSYGSLSGAYELSSRTAITAGGRSGEGLRIDNDTEIHSASFIYRDDGHALAFRDITGTYRINDLRLDVARDWRKRPALALTLGAFEGDLSIGAVQLGADGRSLGQVNISFLLADHVYNGRTYTNAIYLQGGGHPDAGPQGLRLATEWSLQLADLSYTEDGNRIIFSGLQSWGRGDITVNVTREALVNNTRFYDGLRIGFEGVQAGYRINGLRVGSEDAPLQGGTELLLALGFYPAYEFELDGHLTLGAGGASGEGLTVNSDVRIRDGKAAIIAAPYDEGSGEISQKGLWLSDLSYDGHVRDMTIDVTEEGLELVTGEAWSTMDIGNLRVGDKDSGKSFGRVVLQKYEKGSSMTLIPGGAGEVCAGGVGGNAAVCEASGGVWENRGEEGLTVRMKQIYAKAENNNRKNALTWETNRRVDGTGQPINGTGTQLVLDDIHTSDGGDFDGDGIDDNHFGVRTDLSIDVYQTRVVKKSDGLDSLGVSGNRGDEKIIDSASAAGYRYVTNPTDQDINNRPLGFAVGARTQFRELSISNIDLVHPTGGAQTAIYGVKLQNVDIRANLTATPIP</sequence>
<dbReference type="PROSITE" id="PS51257">
    <property type="entry name" value="PROKAR_LIPOPROTEIN"/>
    <property type="match status" value="1"/>
</dbReference>